<accession>A0AAW9PPV3</accession>
<dbReference type="PROSITE" id="PS00444">
    <property type="entry name" value="POLYPRENYL_SYNTHASE_2"/>
    <property type="match status" value="1"/>
</dbReference>
<dbReference type="AlphaFoldDB" id="A0AAW9PPV3"/>
<keyword evidence="3 6" id="KW-0808">Transferase</keyword>
<sequence>MSLPATSVTELFAPVKDDLRTLTANLKELVGARHPILYAAAEHLFEGKGKSLRPALVLLVSRATMTDQDITSRHRRLAEITEMIHTASLVHDDVIDMAELRRGIPTVNSDFGNRIAVLAGDFLFAQASWYLANLDNLEVVKLLSKVITDFAEGEIRQSLTAFDTSLTLEDYLEKSFYKTASLMAGSSKAAGVLSGVTLAQAEQLFNFGKHFGIAFQIVDDILDFTSSTETLGKPAGSDLRQGNLTAPALFALEEMPQLSGLIEREFSEPGDLAQAVALIQSSDGIHRAKDLAKSHIKLAVSAIDWLPASAPKQSLINLAAYVLERLY</sequence>
<keyword evidence="5" id="KW-0460">Magnesium</keyword>
<dbReference type="Gene3D" id="1.10.600.10">
    <property type="entry name" value="Farnesyl Diphosphate Synthase"/>
    <property type="match status" value="1"/>
</dbReference>
<evidence type="ECO:0000256" key="1">
    <source>
        <dbReference type="ARBA" id="ARBA00001946"/>
    </source>
</evidence>
<dbReference type="RefSeq" id="WP_330481838.1">
    <property type="nucleotide sequence ID" value="NZ_JAZBJZ010000003.1"/>
</dbReference>
<dbReference type="NCBIfam" id="TIGR02749">
    <property type="entry name" value="prenyl_cyano"/>
    <property type="match status" value="1"/>
</dbReference>
<dbReference type="GO" id="GO:0008299">
    <property type="term" value="P:isoprenoid biosynthetic process"/>
    <property type="evidence" value="ECO:0007669"/>
    <property type="project" value="InterPro"/>
</dbReference>
<keyword evidence="4" id="KW-0479">Metal-binding</keyword>
<evidence type="ECO:0000313" key="7">
    <source>
        <dbReference type="EMBL" id="MEE3715417.1"/>
    </source>
</evidence>
<reference evidence="7" key="1">
    <citation type="submission" date="2024-01" db="EMBL/GenBank/DDBJ databases">
        <title>Bank of Algae and Cyanobacteria of the Azores (BACA) strain genomes.</title>
        <authorList>
            <person name="Luz R."/>
            <person name="Cordeiro R."/>
            <person name="Fonseca A."/>
            <person name="Goncalves V."/>
        </authorList>
    </citation>
    <scope>NUCLEOTIDE SEQUENCE</scope>
    <source>
        <strain evidence="7">BACA0141</strain>
    </source>
</reference>
<dbReference type="EMBL" id="JAZBJZ010000003">
    <property type="protein sequence ID" value="MEE3715417.1"/>
    <property type="molecule type" value="Genomic_DNA"/>
</dbReference>
<dbReference type="GO" id="GO:0046872">
    <property type="term" value="F:metal ion binding"/>
    <property type="evidence" value="ECO:0007669"/>
    <property type="project" value="UniProtKB-KW"/>
</dbReference>
<dbReference type="PROSITE" id="PS00723">
    <property type="entry name" value="POLYPRENYL_SYNTHASE_1"/>
    <property type="match status" value="1"/>
</dbReference>
<keyword evidence="8" id="KW-1185">Reference proteome</keyword>
<dbReference type="SFLD" id="SFLDS00005">
    <property type="entry name" value="Isoprenoid_Synthase_Type_I"/>
    <property type="match status" value="1"/>
</dbReference>
<evidence type="ECO:0000256" key="6">
    <source>
        <dbReference type="RuleBase" id="RU004466"/>
    </source>
</evidence>
<evidence type="ECO:0000256" key="2">
    <source>
        <dbReference type="ARBA" id="ARBA00006706"/>
    </source>
</evidence>
<proteinExistence type="inferred from homology"/>
<dbReference type="PANTHER" id="PTHR12001">
    <property type="entry name" value="GERANYLGERANYL PYROPHOSPHATE SYNTHASE"/>
    <property type="match status" value="1"/>
</dbReference>
<comment type="similarity">
    <text evidence="2 6">Belongs to the FPP/GGPP synthase family.</text>
</comment>
<dbReference type="CDD" id="cd00685">
    <property type="entry name" value="Trans_IPPS_HT"/>
    <property type="match status" value="1"/>
</dbReference>
<dbReference type="InterPro" id="IPR008949">
    <property type="entry name" value="Isoprenoid_synthase_dom_sf"/>
</dbReference>
<dbReference type="GO" id="GO:0004659">
    <property type="term" value="F:prenyltransferase activity"/>
    <property type="evidence" value="ECO:0007669"/>
    <property type="project" value="InterPro"/>
</dbReference>
<dbReference type="PANTHER" id="PTHR12001:SF69">
    <property type="entry name" value="ALL TRANS-POLYPRENYL-DIPHOSPHATE SYNTHASE PDSS1"/>
    <property type="match status" value="1"/>
</dbReference>
<evidence type="ECO:0000256" key="3">
    <source>
        <dbReference type="ARBA" id="ARBA00022679"/>
    </source>
</evidence>
<dbReference type="InterPro" id="IPR033749">
    <property type="entry name" value="Polyprenyl_synt_CS"/>
</dbReference>
<name>A0AAW9PPV3_9CYAN</name>
<dbReference type="Pfam" id="PF00348">
    <property type="entry name" value="polyprenyl_synt"/>
    <property type="match status" value="1"/>
</dbReference>
<gene>
    <name evidence="7" type="primary">sds</name>
    <name evidence="7" type="ORF">V2H45_01510</name>
</gene>
<dbReference type="Proteomes" id="UP001333818">
    <property type="component" value="Unassembled WGS sequence"/>
</dbReference>
<dbReference type="InterPro" id="IPR000092">
    <property type="entry name" value="Polyprenyl_synt"/>
</dbReference>
<protein>
    <submittedName>
        <fullName evidence="7">Solanesyl diphosphate synthase</fullName>
    </submittedName>
</protein>
<evidence type="ECO:0000256" key="4">
    <source>
        <dbReference type="ARBA" id="ARBA00022723"/>
    </source>
</evidence>
<dbReference type="SUPFAM" id="SSF48576">
    <property type="entry name" value="Terpenoid synthases"/>
    <property type="match status" value="1"/>
</dbReference>
<evidence type="ECO:0000313" key="8">
    <source>
        <dbReference type="Proteomes" id="UP001333818"/>
    </source>
</evidence>
<comment type="caution">
    <text evidence="7">The sequence shown here is derived from an EMBL/GenBank/DDBJ whole genome shotgun (WGS) entry which is preliminary data.</text>
</comment>
<comment type="cofactor">
    <cofactor evidence="1">
        <name>Mg(2+)</name>
        <dbReference type="ChEBI" id="CHEBI:18420"/>
    </cofactor>
</comment>
<organism evidence="7 8">
    <name type="scientific">Tumidithrix elongata BACA0141</name>
    <dbReference type="NCBI Taxonomy" id="2716417"/>
    <lineage>
        <taxon>Bacteria</taxon>
        <taxon>Bacillati</taxon>
        <taxon>Cyanobacteriota</taxon>
        <taxon>Cyanophyceae</taxon>
        <taxon>Pseudanabaenales</taxon>
        <taxon>Pseudanabaenaceae</taxon>
        <taxon>Tumidithrix</taxon>
        <taxon>Tumidithrix elongata</taxon>
    </lineage>
</organism>
<evidence type="ECO:0000256" key="5">
    <source>
        <dbReference type="ARBA" id="ARBA00022842"/>
    </source>
</evidence>